<accession>A0AAV3A414</accession>
<keyword evidence="2" id="KW-1185">Reference proteome</keyword>
<dbReference type="EMBL" id="DYDO01000010">
    <property type="protein sequence ID" value="DBA16808.1"/>
    <property type="molecule type" value="Genomic_DNA"/>
</dbReference>
<evidence type="ECO:0000313" key="1">
    <source>
        <dbReference type="EMBL" id="DBA16808.1"/>
    </source>
</evidence>
<reference evidence="1" key="1">
    <citation type="thesis" date="2020" institute="ProQuest LLC" country="789 East Eisenhower Parkway, Ann Arbor, MI, USA">
        <title>Comparative Genomics and Chromosome Evolution.</title>
        <authorList>
            <person name="Mudd A.B."/>
        </authorList>
    </citation>
    <scope>NUCLEOTIDE SEQUENCE</scope>
    <source>
        <strain evidence="1">1538</strain>
        <tissue evidence="1">Blood</tissue>
    </source>
</reference>
<sequence>MVVGRLGVPGRDFCLSCRTITFFNKLLEHHWFFVWISPGLGWCCGRLYVHIPFLLFRDIGQNLPDHVLRLQLPNVLIQSLSSFITPVGKFFVHCWPFTRS</sequence>
<dbReference type="Proteomes" id="UP001181693">
    <property type="component" value="Unassembled WGS sequence"/>
</dbReference>
<proteinExistence type="predicted"/>
<comment type="caution">
    <text evidence="1">The sequence shown here is derived from an EMBL/GenBank/DDBJ whole genome shotgun (WGS) entry which is preliminary data.</text>
</comment>
<evidence type="ECO:0000313" key="2">
    <source>
        <dbReference type="Proteomes" id="UP001181693"/>
    </source>
</evidence>
<name>A0AAV3A414_PYXAD</name>
<gene>
    <name evidence="1" type="ORF">GDO54_002345</name>
</gene>
<dbReference type="AlphaFoldDB" id="A0AAV3A414"/>
<organism evidence="1 2">
    <name type="scientific">Pyxicephalus adspersus</name>
    <name type="common">African bullfrog</name>
    <dbReference type="NCBI Taxonomy" id="30357"/>
    <lineage>
        <taxon>Eukaryota</taxon>
        <taxon>Metazoa</taxon>
        <taxon>Chordata</taxon>
        <taxon>Craniata</taxon>
        <taxon>Vertebrata</taxon>
        <taxon>Euteleostomi</taxon>
        <taxon>Amphibia</taxon>
        <taxon>Batrachia</taxon>
        <taxon>Anura</taxon>
        <taxon>Neobatrachia</taxon>
        <taxon>Ranoidea</taxon>
        <taxon>Pyxicephalidae</taxon>
        <taxon>Pyxicephalinae</taxon>
        <taxon>Pyxicephalus</taxon>
    </lineage>
</organism>
<protein>
    <submittedName>
        <fullName evidence="1">Uncharacterized protein</fullName>
    </submittedName>
</protein>